<dbReference type="GO" id="GO:0030115">
    <property type="term" value="C:S-layer"/>
    <property type="evidence" value="ECO:0007669"/>
    <property type="project" value="UniProtKB-SubCell"/>
</dbReference>
<feature type="domain" description="PKD" evidence="3">
    <location>
        <begin position="370"/>
        <end position="440"/>
    </location>
</feature>
<dbReference type="NCBIfam" id="TIGR04126">
    <property type="entry name" value="PGF_CTERM"/>
    <property type="match status" value="1"/>
</dbReference>
<gene>
    <name evidence="4" type="ORF">ACFO9K_07955</name>
</gene>
<dbReference type="CDD" id="cd00146">
    <property type="entry name" value="PKD"/>
    <property type="match status" value="5"/>
</dbReference>
<evidence type="ECO:0000256" key="1">
    <source>
        <dbReference type="ARBA" id="ARBA00022729"/>
    </source>
</evidence>
<evidence type="ECO:0000259" key="3">
    <source>
        <dbReference type="PROSITE" id="PS50093"/>
    </source>
</evidence>
<comment type="caution">
    <text evidence="4">The sequence shown here is derived from an EMBL/GenBank/DDBJ whole genome shotgun (WGS) entry which is preliminary data.</text>
</comment>
<dbReference type="PANTHER" id="PTHR46182:SF2">
    <property type="entry name" value="FI19480P1"/>
    <property type="match status" value="1"/>
</dbReference>
<evidence type="ECO:0000313" key="4">
    <source>
        <dbReference type="EMBL" id="MFC4824194.1"/>
    </source>
</evidence>
<feature type="compositionally biased region" description="Low complexity" evidence="2">
    <location>
        <begin position="1"/>
        <end position="18"/>
    </location>
</feature>
<feature type="compositionally biased region" description="Low complexity" evidence="2">
    <location>
        <begin position="193"/>
        <end position="210"/>
    </location>
</feature>
<feature type="domain" description="PKD" evidence="3">
    <location>
        <begin position="282"/>
        <end position="366"/>
    </location>
</feature>
<protein>
    <submittedName>
        <fullName evidence="4">PKD domain-containing protein</fullName>
    </submittedName>
</protein>
<feature type="compositionally biased region" description="Low complexity" evidence="2">
    <location>
        <begin position="468"/>
        <end position="490"/>
    </location>
</feature>
<accession>A0ABD5Q2A6</accession>
<keyword evidence="5" id="KW-1185">Reference proteome</keyword>
<evidence type="ECO:0000313" key="5">
    <source>
        <dbReference type="Proteomes" id="UP001595945"/>
    </source>
</evidence>
<keyword evidence="1" id="KW-0732">Signal</keyword>
<dbReference type="InterPro" id="IPR035986">
    <property type="entry name" value="PKD_dom_sf"/>
</dbReference>
<dbReference type="InterPro" id="IPR000601">
    <property type="entry name" value="PKD_dom"/>
</dbReference>
<evidence type="ECO:0000256" key="2">
    <source>
        <dbReference type="SAM" id="MobiDB-lite"/>
    </source>
</evidence>
<feature type="domain" description="PKD" evidence="3">
    <location>
        <begin position="19"/>
        <end position="102"/>
    </location>
</feature>
<dbReference type="RefSeq" id="WP_254266736.1">
    <property type="nucleotide sequence ID" value="NZ_CP100400.1"/>
</dbReference>
<dbReference type="InterPro" id="IPR022409">
    <property type="entry name" value="PKD/Chitinase_dom"/>
</dbReference>
<feature type="domain" description="PKD" evidence="3">
    <location>
        <begin position="106"/>
        <end position="189"/>
    </location>
</feature>
<name>A0ABD5Q2A6_9EURY</name>
<dbReference type="GO" id="GO:0005886">
    <property type="term" value="C:plasma membrane"/>
    <property type="evidence" value="ECO:0007669"/>
    <property type="project" value="UniProtKB-SubCell"/>
</dbReference>
<dbReference type="SMART" id="SM00089">
    <property type="entry name" value="PKD"/>
    <property type="match status" value="5"/>
</dbReference>
<dbReference type="InterPro" id="IPR026371">
    <property type="entry name" value="PGF_CTERM"/>
</dbReference>
<dbReference type="Pfam" id="PF18911">
    <property type="entry name" value="PKD_4"/>
    <property type="match status" value="5"/>
</dbReference>
<proteinExistence type="predicted"/>
<dbReference type="InterPro" id="IPR013783">
    <property type="entry name" value="Ig-like_fold"/>
</dbReference>
<dbReference type="PROSITE" id="PS50093">
    <property type="entry name" value="PKD"/>
    <property type="match status" value="5"/>
</dbReference>
<feature type="domain" description="PKD" evidence="3">
    <location>
        <begin position="194"/>
        <end position="284"/>
    </location>
</feature>
<reference evidence="4 5" key="1">
    <citation type="journal article" date="2019" name="Int. J. Syst. Evol. Microbiol.">
        <title>The Global Catalogue of Microorganisms (GCM) 10K type strain sequencing project: providing services to taxonomists for standard genome sequencing and annotation.</title>
        <authorList>
            <consortium name="The Broad Institute Genomics Platform"/>
            <consortium name="The Broad Institute Genome Sequencing Center for Infectious Disease"/>
            <person name="Wu L."/>
            <person name="Ma J."/>
        </authorList>
    </citation>
    <scope>NUCLEOTIDE SEQUENCE [LARGE SCALE GENOMIC DNA]</scope>
    <source>
        <strain evidence="4 5">XZYJ18</strain>
    </source>
</reference>
<dbReference type="EMBL" id="JBHSHT010000001">
    <property type="protein sequence ID" value="MFC4824194.1"/>
    <property type="molecule type" value="Genomic_DNA"/>
</dbReference>
<dbReference type="Pfam" id="PF18204">
    <property type="entry name" value="PGF-CTERM"/>
    <property type="match status" value="1"/>
</dbReference>
<dbReference type="Gene3D" id="2.60.40.10">
    <property type="entry name" value="Immunoglobulins"/>
    <property type="match status" value="5"/>
</dbReference>
<dbReference type="PANTHER" id="PTHR46182">
    <property type="entry name" value="FI19480P1"/>
    <property type="match status" value="1"/>
</dbReference>
<dbReference type="GeneID" id="73045125"/>
<dbReference type="AlphaFoldDB" id="A0ABD5Q2A6"/>
<feature type="region of interest" description="Disordered" evidence="2">
    <location>
        <begin position="461"/>
        <end position="493"/>
    </location>
</feature>
<dbReference type="SUPFAM" id="SSF49299">
    <property type="entry name" value="PKD domain"/>
    <property type="match status" value="5"/>
</dbReference>
<dbReference type="InterPro" id="IPR029865">
    <property type="entry name" value="KIAA0319-like"/>
</dbReference>
<sequence>MGATAGVTTVGASAAGNAPTASFSYSPSDPVPDETVTFDASSSTDDGTIDEYEWDLDGDGYYEHYGATVTRTFDSAGEYVVTLRVTDDDGNTAETTQTVSVTNDAPTAAFDYSPSDPVPDESITFDAASSSDADGTIEEYEWDFDGDGYYEYYGSQNSFTYDTAGSYTVTLRVTDNGGMTTKETKTVTVGNEPPNVSFSYSPSSPSPDDSITFDAGASSDADGQITDYEWDFDGDGYYEYYGSQNSFTYDTAGTYTVTLRVTDNGEATSKKVRTVTVQNDAPNTTFSYSPTKPSPDDAITFDAGASSDADGQITDYEWDFDGDGYYEYYGSQNSFTYDTAGTYTVTLRVTDNGEHTVKRTRTIRVENSAPEASFTYSPSNPSPDRTVTFDAGASADADGQITDYEWDFDGDGYYEYYGSQNTFTFEDEGAHTVTLRVTDNGERTVKRVRTIPVGDEAITTTTTAESPSSMGVTETTETVESTASSSSDGTNGKSFARGELFQVARLYAPQTVIAPGSPGRLAGAFTTDVTNDEPTKVQITLQVPSGIRIQGGSDVQSSGGGLPTSTFVIDPGETMDISAKVVGSDPGTYTLRAAITYFPVGNKSAAREYDGLTLNFEVRNDSASEAAVEDERDAETNAETTSGGETPGFTVGASVVALLAAAMLARRATE</sequence>
<feature type="region of interest" description="Disordered" evidence="2">
    <location>
        <begin position="190"/>
        <end position="224"/>
    </location>
</feature>
<dbReference type="Proteomes" id="UP001595945">
    <property type="component" value="Unassembled WGS sequence"/>
</dbReference>
<feature type="region of interest" description="Disordered" evidence="2">
    <location>
        <begin position="623"/>
        <end position="647"/>
    </location>
</feature>
<feature type="region of interest" description="Disordered" evidence="2">
    <location>
        <begin position="1"/>
        <end position="49"/>
    </location>
</feature>
<organism evidence="4 5">
    <name type="scientific">Halorussus aquaticus</name>
    <dbReference type="NCBI Taxonomy" id="2953748"/>
    <lineage>
        <taxon>Archaea</taxon>
        <taxon>Methanobacteriati</taxon>
        <taxon>Methanobacteriota</taxon>
        <taxon>Stenosarchaea group</taxon>
        <taxon>Halobacteria</taxon>
        <taxon>Halobacteriales</taxon>
        <taxon>Haladaptataceae</taxon>
        <taxon>Halorussus</taxon>
    </lineage>
</organism>